<feature type="region of interest" description="Disordered" evidence="7">
    <location>
        <begin position="42"/>
        <end position="165"/>
    </location>
</feature>
<accession>A0A1M6R2L5</accession>
<evidence type="ECO:0000256" key="5">
    <source>
        <dbReference type="ARBA" id="ARBA00023049"/>
    </source>
</evidence>
<gene>
    <name evidence="9" type="ORF">SAMN05216463_10151</name>
</gene>
<dbReference type="InterPro" id="IPR025657">
    <property type="entry name" value="RadC_JAB"/>
</dbReference>
<keyword evidence="3" id="KW-0378">Hydrolase</keyword>
<proteinExistence type="inferred from homology"/>
<keyword evidence="4" id="KW-0862">Zinc</keyword>
<feature type="compositionally biased region" description="Basic and acidic residues" evidence="7">
    <location>
        <begin position="110"/>
        <end position="165"/>
    </location>
</feature>
<dbReference type="Pfam" id="PF04002">
    <property type="entry name" value="RadC"/>
    <property type="match status" value="1"/>
</dbReference>
<organism evidence="9 10">
    <name type="scientific">Xylanibacter ruminicola</name>
    <name type="common">Prevotella ruminicola</name>
    <dbReference type="NCBI Taxonomy" id="839"/>
    <lineage>
        <taxon>Bacteria</taxon>
        <taxon>Pseudomonadati</taxon>
        <taxon>Bacteroidota</taxon>
        <taxon>Bacteroidia</taxon>
        <taxon>Bacteroidales</taxon>
        <taxon>Prevotellaceae</taxon>
        <taxon>Xylanibacter</taxon>
    </lineage>
</organism>
<dbReference type="InterPro" id="IPR046778">
    <property type="entry name" value="UPF0758_N"/>
</dbReference>
<dbReference type="NCBIfam" id="TIGR00608">
    <property type="entry name" value="radc"/>
    <property type="match status" value="1"/>
</dbReference>
<dbReference type="RefSeq" id="WP_081373002.1">
    <property type="nucleotide sequence ID" value="NZ_FRBD01000001.1"/>
</dbReference>
<evidence type="ECO:0000256" key="4">
    <source>
        <dbReference type="ARBA" id="ARBA00022833"/>
    </source>
</evidence>
<reference evidence="9 10" key="1">
    <citation type="submission" date="2016-11" db="EMBL/GenBank/DDBJ databases">
        <authorList>
            <person name="Jaros S."/>
            <person name="Januszkiewicz K."/>
            <person name="Wedrychowicz H."/>
        </authorList>
    </citation>
    <scope>NUCLEOTIDE SEQUENCE [LARGE SCALE GENOMIC DNA]</scope>
    <source>
        <strain evidence="9 10">KHT3</strain>
    </source>
</reference>
<dbReference type="OrthoDB" id="9804482at2"/>
<evidence type="ECO:0000313" key="9">
    <source>
        <dbReference type="EMBL" id="SHK26673.1"/>
    </source>
</evidence>
<dbReference type="InterPro" id="IPR037518">
    <property type="entry name" value="MPN"/>
</dbReference>
<evidence type="ECO:0000256" key="6">
    <source>
        <dbReference type="RuleBase" id="RU003797"/>
    </source>
</evidence>
<evidence type="ECO:0000313" key="10">
    <source>
        <dbReference type="Proteomes" id="UP000184130"/>
    </source>
</evidence>
<dbReference type="PROSITE" id="PS50249">
    <property type="entry name" value="MPN"/>
    <property type="match status" value="1"/>
</dbReference>
<evidence type="ECO:0000256" key="3">
    <source>
        <dbReference type="ARBA" id="ARBA00022801"/>
    </source>
</evidence>
<name>A0A1M6R2L5_XYLRU</name>
<protein>
    <submittedName>
        <fullName evidence="9">DNA repair protein radc</fullName>
    </submittedName>
</protein>
<dbReference type="Gene3D" id="3.40.140.10">
    <property type="entry name" value="Cytidine Deaminase, domain 2"/>
    <property type="match status" value="1"/>
</dbReference>
<dbReference type="CDD" id="cd08071">
    <property type="entry name" value="MPN_DUF2466"/>
    <property type="match status" value="1"/>
</dbReference>
<comment type="similarity">
    <text evidence="6">Belongs to the UPF0758 family.</text>
</comment>
<keyword evidence="5" id="KW-0482">Metalloprotease</keyword>
<dbReference type="GO" id="GO:0008237">
    <property type="term" value="F:metallopeptidase activity"/>
    <property type="evidence" value="ECO:0007669"/>
    <property type="project" value="UniProtKB-KW"/>
</dbReference>
<dbReference type="GO" id="GO:0046872">
    <property type="term" value="F:metal ion binding"/>
    <property type="evidence" value="ECO:0007669"/>
    <property type="project" value="UniProtKB-KW"/>
</dbReference>
<dbReference type="PANTHER" id="PTHR30471">
    <property type="entry name" value="DNA REPAIR PROTEIN RADC"/>
    <property type="match status" value="1"/>
</dbReference>
<feature type="domain" description="MPN" evidence="8">
    <location>
        <begin position="298"/>
        <end position="420"/>
    </location>
</feature>
<dbReference type="Pfam" id="PF20582">
    <property type="entry name" value="UPF0758_N"/>
    <property type="match status" value="1"/>
</dbReference>
<evidence type="ECO:0000256" key="1">
    <source>
        <dbReference type="ARBA" id="ARBA00022670"/>
    </source>
</evidence>
<dbReference type="GO" id="GO:0006508">
    <property type="term" value="P:proteolysis"/>
    <property type="evidence" value="ECO:0007669"/>
    <property type="project" value="UniProtKB-KW"/>
</dbReference>
<feature type="compositionally biased region" description="Basic and acidic residues" evidence="7">
    <location>
        <begin position="53"/>
        <end position="69"/>
    </location>
</feature>
<keyword evidence="1" id="KW-0645">Protease</keyword>
<dbReference type="PANTHER" id="PTHR30471:SF3">
    <property type="entry name" value="UPF0758 PROTEIN YEES-RELATED"/>
    <property type="match status" value="1"/>
</dbReference>
<dbReference type="InterPro" id="IPR001405">
    <property type="entry name" value="UPF0758"/>
</dbReference>
<keyword evidence="2" id="KW-0479">Metal-binding</keyword>
<evidence type="ECO:0000256" key="2">
    <source>
        <dbReference type="ARBA" id="ARBA00022723"/>
    </source>
</evidence>
<sequence length="420" mass="48347">MKKLVAWQEEPVMEAPVEKEEMGVTINIDNGENNFVGELVDEPIETLVRKPSKKELDREEGRRGNERKPSNKVTYHPVTGRSDSAPSVPYRPGVARGSYRPTGVLGYVNPEKEDKSRRRSRSRDEFRPKDGRESFRHFEDREESRRPRRSRDFEERDSRRLEEHEKRMSMLEASLHELYPTSAITVQKNQEEDPVPSIKKWTNDDIPMEKFQTDGVSQLSESELLAIIIGNGPKEFPTVDLMNQMLNDCGNDLSKLGKKTMEELMCYRGIGKNRAIAIVAACEFGKRFRKTAPEEKPVLKNALAIGDYMMPQLEDLDVEEFWALFLNPKHELLRRVRICRGEVSENAADPRNIMRFGVLYNATYIVTVHNHVSGNPSPTKFDSTIATKLTQAAESVRMTLRDHIILADEQYYSFKDNKKL</sequence>
<dbReference type="Proteomes" id="UP000184130">
    <property type="component" value="Unassembled WGS sequence"/>
</dbReference>
<dbReference type="AlphaFoldDB" id="A0A1M6R2L5"/>
<evidence type="ECO:0000259" key="8">
    <source>
        <dbReference type="PROSITE" id="PS50249"/>
    </source>
</evidence>
<evidence type="ECO:0000256" key="7">
    <source>
        <dbReference type="SAM" id="MobiDB-lite"/>
    </source>
</evidence>
<dbReference type="EMBL" id="FRBD01000001">
    <property type="protein sequence ID" value="SHK26673.1"/>
    <property type="molecule type" value="Genomic_DNA"/>
</dbReference>